<evidence type="ECO:0000259" key="2">
    <source>
        <dbReference type="Pfam" id="PF25390"/>
    </source>
</evidence>
<dbReference type="SUPFAM" id="SSF50985">
    <property type="entry name" value="RCC1/BLIP-II"/>
    <property type="match status" value="1"/>
</dbReference>
<dbReference type="Pfam" id="PF25390">
    <property type="entry name" value="WD40_RLD"/>
    <property type="match status" value="1"/>
</dbReference>
<evidence type="ECO:0000256" key="1">
    <source>
        <dbReference type="ARBA" id="ARBA00022737"/>
    </source>
</evidence>
<comment type="caution">
    <text evidence="3">The sequence shown here is derived from an EMBL/GenBank/DDBJ whole genome shotgun (WGS) entry which is preliminary data.</text>
</comment>
<dbReference type="PROSITE" id="PS50012">
    <property type="entry name" value="RCC1_3"/>
    <property type="match status" value="4"/>
</dbReference>
<dbReference type="InterPro" id="IPR000408">
    <property type="entry name" value="Reg_chr_condens"/>
</dbReference>
<dbReference type="OrthoDB" id="70707at2759"/>
<dbReference type="AlphaFoldDB" id="A0A132AA48"/>
<reference evidence="3 4" key="1">
    <citation type="journal article" date="2015" name="Parasit. Vectors">
        <title>Draft genome of the scabies mite.</title>
        <authorList>
            <person name="Rider S.D.Jr."/>
            <person name="Morgan M.S."/>
            <person name="Arlian L.G."/>
        </authorList>
    </citation>
    <scope>NUCLEOTIDE SEQUENCE [LARGE SCALE GENOMIC DNA]</scope>
    <source>
        <strain evidence="3">Arlian Lab</strain>
    </source>
</reference>
<dbReference type="EMBL" id="JXLN01011583">
    <property type="protein sequence ID" value="KPM07465.1"/>
    <property type="molecule type" value="Genomic_DNA"/>
</dbReference>
<dbReference type="InterPro" id="IPR053035">
    <property type="entry name" value="Mitochondrial_GEF_domain"/>
</dbReference>
<gene>
    <name evidence="3" type="ORF">QR98_0059590</name>
</gene>
<dbReference type="PANTHER" id="PTHR46337:SF1">
    <property type="entry name" value="RCC1-LIKE G EXCHANGING FACTOR-LIKE PROTEIN"/>
    <property type="match status" value="1"/>
</dbReference>
<evidence type="ECO:0000313" key="4">
    <source>
        <dbReference type="Proteomes" id="UP000616769"/>
    </source>
</evidence>
<proteinExistence type="predicted"/>
<dbReference type="GO" id="GO:0070131">
    <property type="term" value="P:positive regulation of mitochondrial translation"/>
    <property type="evidence" value="ECO:0007669"/>
    <property type="project" value="TreeGrafter"/>
</dbReference>
<feature type="domain" description="RCC1-like" evidence="2">
    <location>
        <begin position="56"/>
        <end position="460"/>
    </location>
</feature>
<dbReference type="GO" id="GO:0005743">
    <property type="term" value="C:mitochondrial inner membrane"/>
    <property type="evidence" value="ECO:0007669"/>
    <property type="project" value="TreeGrafter"/>
</dbReference>
<dbReference type="InterPro" id="IPR058923">
    <property type="entry name" value="RCC1-like_dom"/>
</dbReference>
<dbReference type="PRINTS" id="PR00633">
    <property type="entry name" value="RCCNDNSATION"/>
</dbReference>
<name>A0A132AA48_SARSC</name>
<dbReference type="Gene3D" id="2.130.10.30">
    <property type="entry name" value="Regulator of chromosome condensation 1/beta-lactamase-inhibitor protein II"/>
    <property type="match status" value="2"/>
</dbReference>
<dbReference type="Proteomes" id="UP000616769">
    <property type="component" value="Unassembled WGS sequence"/>
</dbReference>
<protein>
    <submittedName>
        <fullName evidence="3">Williams-Beuren syndrome chromosomal region 16 protein-like protein</fullName>
    </submittedName>
</protein>
<dbReference type="InterPro" id="IPR009091">
    <property type="entry name" value="RCC1/BLIP-II"/>
</dbReference>
<sequence length="466" mass="50988">MQIHFGIKKITKKFSIFKNGIRSMQIYRSETTNDPQIDGLEQFTQKNISSGEKNSLFAWGFSATGALGNENLLKLRKEDPPFPRKVIKRFPRRMKFFNPKFTIYDGAAGNGFTVIAATYRNSSHTLFGCGLNTDSQIGFQSNRSNEPLVCVANLVPIDLPLEESNVVSKHRPTQERVVKVACGRAHTICLTSHDNVFTMGNNSFGQCARPIVENEKYFGSKKISKIDYDHSDPIVQIECGLDHSLFLTASGVVYSCGLGCDGQLGNGSFKISPILTKVQGDILGEKIISISSAADCVLALNDKGQIFGWGNSEYGQLASATDNAQVNVSRQLFAKNQQDFFVNVAASGSMCALSNRAGRVCVWGYGFLGLGPNVKHLRKPTELSPILFGSNDLKQTKIIKLFAGLNQFGAINDLGELFMWGVNNRGNLGIGSVSDISYPHRVPIAESVLKLSLGLDHSIAITKKLM</sequence>
<dbReference type="VEuPathDB" id="VectorBase:SSCA000631"/>
<keyword evidence="1" id="KW-0677">Repeat</keyword>
<evidence type="ECO:0000313" key="3">
    <source>
        <dbReference type="EMBL" id="KPM07465.1"/>
    </source>
</evidence>
<dbReference type="GO" id="GO:0005085">
    <property type="term" value="F:guanyl-nucleotide exchange factor activity"/>
    <property type="evidence" value="ECO:0007669"/>
    <property type="project" value="TreeGrafter"/>
</dbReference>
<dbReference type="GO" id="GO:0019843">
    <property type="term" value="F:rRNA binding"/>
    <property type="evidence" value="ECO:0007669"/>
    <property type="project" value="TreeGrafter"/>
</dbReference>
<organism evidence="3 4">
    <name type="scientific">Sarcoptes scabiei</name>
    <name type="common">Itch mite</name>
    <name type="synonym">Acarus scabiei</name>
    <dbReference type="NCBI Taxonomy" id="52283"/>
    <lineage>
        <taxon>Eukaryota</taxon>
        <taxon>Metazoa</taxon>
        <taxon>Ecdysozoa</taxon>
        <taxon>Arthropoda</taxon>
        <taxon>Chelicerata</taxon>
        <taxon>Arachnida</taxon>
        <taxon>Acari</taxon>
        <taxon>Acariformes</taxon>
        <taxon>Sarcoptiformes</taxon>
        <taxon>Astigmata</taxon>
        <taxon>Psoroptidia</taxon>
        <taxon>Sarcoptoidea</taxon>
        <taxon>Sarcoptidae</taxon>
        <taxon>Sarcoptinae</taxon>
        <taxon>Sarcoptes</taxon>
    </lineage>
</organism>
<dbReference type="PANTHER" id="PTHR46337">
    <property type="entry name" value="RCC1-LIKE G EXCHANGING FACTOR-LIKE PROTEIN"/>
    <property type="match status" value="1"/>
</dbReference>
<accession>A0A132AA48</accession>